<feature type="transmembrane region" description="Helical" evidence="9">
    <location>
        <begin position="114"/>
        <end position="134"/>
    </location>
</feature>
<protein>
    <submittedName>
        <fullName evidence="11">General substrate transporter</fullName>
    </submittedName>
</protein>
<dbReference type="NCBIfam" id="TIGR00879">
    <property type="entry name" value="SP"/>
    <property type="match status" value="1"/>
</dbReference>
<feature type="region of interest" description="Disordered" evidence="8">
    <location>
        <begin position="506"/>
        <end position="542"/>
    </location>
</feature>
<proteinExistence type="inferred from homology"/>
<gene>
    <name evidence="11" type="ORF">BGW36DRAFT_393316</name>
</gene>
<feature type="transmembrane region" description="Helical" evidence="9">
    <location>
        <begin position="178"/>
        <end position="200"/>
    </location>
</feature>
<evidence type="ECO:0000256" key="2">
    <source>
        <dbReference type="ARBA" id="ARBA00010992"/>
    </source>
</evidence>
<feature type="transmembrane region" description="Helical" evidence="9">
    <location>
        <begin position="401"/>
        <end position="420"/>
    </location>
</feature>
<reference evidence="11" key="1">
    <citation type="submission" date="2021-12" db="EMBL/GenBank/DDBJ databases">
        <title>Convergent genome expansion in fungi linked to evolution of root-endophyte symbiosis.</title>
        <authorList>
            <consortium name="DOE Joint Genome Institute"/>
            <person name="Ke Y.-H."/>
            <person name="Bonito G."/>
            <person name="Liao H.-L."/>
            <person name="Looney B."/>
            <person name="Rojas-Flechas A."/>
            <person name="Nash J."/>
            <person name="Hameed K."/>
            <person name="Schadt C."/>
            <person name="Martin F."/>
            <person name="Crous P.W."/>
            <person name="Miettinen O."/>
            <person name="Magnuson J.K."/>
            <person name="Labbe J."/>
            <person name="Jacobson D."/>
            <person name="Doktycz M.J."/>
            <person name="Veneault-Fourrey C."/>
            <person name="Kuo A."/>
            <person name="Mondo S."/>
            <person name="Calhoun S."/>
            <person name="Riley R."/>
            <person name="Ohm R."/>
            <person name="LaButti K."/>
            <person name="Andreopoulos B."/>
            <person name="Pangilinan J."/>
            <person name="Nolan M."/>
            <person name="Tritt A."/>
            <person name="Clum A."/>
            <person name="Lipzen A."/>
            <person name="Daum C."/>
            <person name="Barry K."/>
            <person name="Grigoriev I.V."/>
            <person name="Vilgalys R."/>
        </authorList>
    </citation>
    <scope>NUCLEOTIDE SEQUENCE</scope>
    <source>
        <strain evidence="11">PMI_201</strain>
    </source>
</reference>
<dbReference type="PRINTS" id="PR00171">
    <property type="entry name" value="SUGRTRNSPORT"/>
</dbReference>
<dbReference type="RefSeq" id="XP_046078423.1">
    <property type="nucleotide sequence ID" value="XM_046217796.1"/>
</dbReference>
<keyword evidence="5 9" id="KW-1133">Transmembrane helix</keyword>
<keyword evidence="6 9" id="KW-0472">Membrane</keyword>
<comment type="caution">
    <text evidence="11">The sequence shown here is derived from an EMBL/GenBank/DDBJ whole genome shotgun (WGS) entry which is preliminary data.</text>
</comment>
<dbReference type="PROSITE" id="PS00216">
    <property type="entry name" value="SUGAR_TRANSPORT_1"/>
    <property type="match status" value="1"/>
</dbReference>
<name>A0AAD4L4H0_9EURO</name>
<dbReference type="PROSITE" id="PS50850">
    <property type="entry name" value="MFS"/>
    <property type="match status" value="1"/>
</dbReference>
<feature type="transmembrane region" description="Helical" evidence="9">
    <location>
        <begin position="90"/>
        <end position="108"/>
    </location>
</feature>
<feature type="transmembrane region" description="Helical" evidence="9">
    <location>
        <begin position="335"/>
        <end position="358"/>
    </location>
</feature>
<dbReference type="PANTHER" id="PTHR48022">
    <property type="entry name" value="PLASTIDIC GLUCOSE TRANSPORTER 4"/>
    <property type="match status" value="1"/>
</dbReference>
<feature type="transmembrane region" description="Helical" evidence="9">
    <location>
        <begin position="432"/>
        <end position="450"/>
    </location>
</feature>
<dbReference type="GO" id="GO:0005351">
    <property type="term" value="F:carbohydrate:proton symporter activity"/>
    <property type="evidence" value="ECO:0007669"/>
    <property type="project" value="TreeGrafter"/>
</dbReference>
<evidence type="ECO:0000256" key="5">
    <source>
        <dbReference type="ARBA" id="ARBA00022989"/>
    </source>
</evidence>
<dbReference type="InterPro" id="IPR050360">
    <property type="entry name" value="MFS_Sugar_Transporters"/>
</dbReference>
<evidence type="ECO:0000256" key="8">
    <source>
        <dbReference type="SAM" id="MobiDB-lite"/>
    </source>
</evidence>
<evidence type="ECO:0000313" key="12">
    <source>
        <dbReference type="Proteomes" id="UP001201262"/>
    </source>
</evidence>
<dbReference type="GO" id="GO:0016020">
    <property type="term" value="C:membrane"/>
    <property type="evidence" value="ECO:0007669"/>
    <property type="project" value="UniProtKB-SubCell"/>
</dbReference>
<keyword evidence="12" id="KW-1185">Reference proteome</keyword>
<dbReference type="Gene3D" id="1.20.1250.20">
    <property type="entry name" value="MFS general substrate transporter like domains"/>
    <property type="match status" value="1"/>
</dbReference>
<evidence type="ECO:0000256" key="9">
    <source>
        <dbReference type="SAM" id="Phobius"/>
    </source>
</evidence>
<feature type="domain" description="Major facilitator superfamily (MFS) profile" evidence="10">
    <location>
        <begin position="20"/>
        <end position="454"/>
    </location>
</feature>
<evidence type="ECO:0000256" key="1">
    <source>
        <dbReference type="ARBA" id="ARBA00004141"/>
    </source>
</evidence>
<keyword evidence="3 7" id="KW-0813">Transport</keyword>
<feature type="transmembrane region" description="Helical" evidence="9">
    <location>
        <begin position="53"/>
        <end position="78"/>
    </location>
</feature>
<dbReference type="SUPFAM" id="SSF103473">
    <property type="entry name" value="MFS general substrate transporter"/>
    <property type="match status" value="1"/>
</dbReference>
<comment type="similarity">
    <text evidence="2 7">Belongs to the major facilitator superfamily. Sugar transporter (TC 2.A.1.1) family.</text>
</comment>
<dbReference type="PANTHER" id="PTHR48022:SF28">
    <property type="entry name" value="MAJOR FACILITATOR SUPERFAMILY (MFS) PROFILE DOMAIN-CONTAINING PROTEIN-RELATED"/>
    <property type="match status" value="1"/>
</dbReference>
<dbReference type="EMBL" id="JAJTJA010000001">
    <property type="protein sequence ID" value="KAH8705802.1"/>
    <property type="molecule type" value="Genomic_DNA"/>
</dbReference>
<evidence type="ECO:0000313" key="11">
    <source>
        <dbReference type="EMBL" id="KAH8705802.1"/>
    </source>
</evidence>
<dbReference type="Pfam" id="PF00083">
    <property type="entry name" value="Sugar_tr"/>
    <property type="match status" value="1"/>
</dbReference>
<evidence type="ECO:0000256" key="4">
    <source>
        <dbReference type="ARBA" id="ARBA00022692"/>
    </source>
</evidence>
<dbReference type="InterPro" id="IPR005828">
    <property type="entry name" value="MFS_sugar_transport-like"/>
</dbReference>
<feature type="compositionally biased region" description="Basic and acidic residues" evidence="8">
    <location>
        <begin position="506"/>
        <end position="518"/>
    </location>
</feature>
<dbReference type="InterPro" id="IPR003663">
    <property type="entry name" value="Sugar/inositol_transpt"/>
</dbReference>
<dbReference type="AlphaFoldDB" id="A0AAD4L4H0"/>
<dbReference type="InterPro" id="IPR020846">
    <property type="entry name" value="MFS_dom"/>
</dbReference>
<organism evidence="11 12">
    <name type="scientific">Talaromyces proteolyticus</name>
    <dbReference type="NCBI Taxonomy" id="1131652"/>
    <lineage>
        <taxon>Eukaryota</taxon>
        <taxon>Fungi</taxon>
        <taxon>Dikarya</taxon>
        <taxon>Ascomycota</taxon>
        <taxon>Pezizomycotina</taxon>
        <taxon>Eurotiomycetes</taxon>
        <taxon>Eurotiomycetidae</taxon>
        <taxon>Eurotiales</taxon>
        <taxon>Trichocomaceae</taxon>
        <taxon>Talaromyces</taxon>
        <taxon>Talaromyces sect. Bacilispori</taxon>
    </lineage>
</organism>
<keyword evidence="4 9" id="KW-0812">Transmembrane</keyword>
<dbReference type="InterPro" id="IPR036259">
    <property type="entry name" value="MFS_trans_sf"/>
</dbReference>
<comment type="subcellular location">
    <subcellularLocation>
        <location evidence="1">Membrane</location>
        <topology evidence="1">Multi-pass membrane protein</topology>
    </subcellularLocation>
</comment>
<dbReference type="Proteomes" id="UP001201262">
    <property type="component" value="Unassembled WGS sequence"/>
</dbReference>
<evidence type="ECO:0000256" key="3">
    <source>
        <dbReference type="ARBA" id="ARBA00022448"/>
    </source>
</evidence>
<accession>A0AAD4L4H0</accession>
<feature type="transmembrane region" description="Helical" evidence="9">
    <location>
        <begin position="12"/>
        <end position="33"/>
    </location>
</feature>
<dbReference type="FunFam" id="1.20.1250.20:FF:000090">
    <property type="entry name" value="MFS sugar transporter, putative"/>
    <property type="match status" value="1"/>
</dbReference>
<dbReference type="GeneID" id="70248083"/>
<sequence>MELVSHRTTWLRGTPLLSAITSVCASAFLLFGYDNGVMSGVVISSYWLQEMGHPSTIMVSTITALYDVGAVFGAIAAAFTAEKLGRKRSLIFGSIIVVIGSILMGTSVERVQMMVGRIATGFGIGYLTSAAPVYQSEVCLPSQRGWHMCSQLSMMLFGLMIAYWMNYGFYFHPGTLQWRFPLLFQIIFAVYMIIVGVFLPDTPRWLMWHRPSTDEGLAVLSRLRNRPGSDPAVVQEQDEILEAIRIESQEEGTWMDLFRDGGTRADKRFYLALGIQFMQQMAGINIITYYAPTLFTESLGMTQERALLVGSFLQVWYIFASFLTWFMIDVVGRRRLLISMALGMCAIMIFEAVCVAIDNRSSNIAAVALVFLFEGCFTWGWMACVWIYPPEILPLKIRAKGAALAAAADFVGNFLVVEITPPALQNIGYKTYIIFAVFNIVNAAIVFLFYPETMSLPLESVDLLFIQKNESMDETSSKRKSFYQHLQWWVVPKAWELVKEERTTGTARLRAEEQRSNEDSPVGNINSSKGDEGNAVQADHIG</sequence>
<evidence type="ECO:0000256" key="6">
    <source>
        <dbReference type="ARBA" id="ARBA00023136"/>
    </source>
</evidence>
<feature type="transmembrane region" description="Helical" evidence="9">
    <location>
        <begin position="146"/>
        <end position="166"/>
    </location>
</feature>
<evidence type="ECO:0000259" key="10">
    <source>
        <dbReference type="PROSITE" id="PS50850"/>
    </source>
</evidence>
<feature type="transmembrane region" description="Helical" evidence="9">
    <location>
        <begin position="364"/>
        <end position="389"/>
    </location>
</feature>
<dbReference type="InterPro" id="IPR005829">
    <property type="entry name" value="Sugar_transporter_CS"/>
</dbReference>
<feature type="transmembrane region" description="Helical" evidence="9">
    <location>
        <begin position="306"/>
        <end position="328"/>
    </location>
</feature>
<evidence type="ECO:0000256" key="7">
    <source>
        <dbReference type="RuleBase" id="RU003346"/>
    </source>
</evidence>
<feature type="transmembrane region" description="Helical" evidence="9">
    <location>
        <begin position="269"/>
        <end position="291"/>
    </location>
</feature>